<dbReference type="RefSeq" id="WP_353719041.1">
    <property type="nucleotide sequence ID" value="NZ_CP159289.1"/>
</dbReference>
<organism evidence="4">
    <name type="scientific">Dyadobacter sp. 676</name>
    <dbReference type="NCBI Taxonomy" id="3088362"/>
    <lineage>
        <taxon>Bacteria</taxon>
        <taxon>Pseudomonadati</taxon>
        <taxon>Bacteroidota</taxon>
        <taxon>Cytophagia</taxon>
        <taxon>Cytophagales</taxon>
        <taxon>Spirosomataceae</taxon>
        <taxon>Dyadobacter</taxon>
    </lineage>
</organism>
<gene>
    <name evidence="4" type="ORF">ABV298_25945</name>
</gene>
<dbReference type="CDD" id="cd07814">
    <property type="entry name" value="SRPBCC_CalC_Aha1-like"/>
    <property type="match status" value="1"/>
</dbReference>
<dbReference type="EMBL" id="CP159289">
    <property type="protein sequence ID" value="XCH23717.1"/>
    <property type="molecule type" value="Genomic_DNA"/>
</dbReference>
<name>A0AAU8FJK4_9BACT</name>
<evidence type="ECO:0000256" key="2">
    <source>
        <dbReference type="SAM" id="MobiDB-lite"/>
    </source>
</evidence>
<dbReference type="Gene3D" id="3.30.530.20">
    <property type="match status" value="1"/>
</dbReference>
<comment type="similarity">
    <text evidence="1">Belongs to the AHA1 family.</text>
</comment>
<feature type="region of interest" description="Disordered" evidence="2">
    <location>
        <begin position="143"/>
        <end position="162"/>
    </location>
</feature>
<proteinExistence type="inferred from homology"/>
<feature type="domain" description="Activator of Hsp90 ATPase homologue 1/2-like C-terminal" evidence="3">
    <location>
        <begin position="25"/>
        <end position="138"/>
    </location>
</feature>
<evidence type="ECO:0000313" key="4">
    <source>
        <dbReference type="EMBL" id="XCH23717.1"/>
    </source>
</evidence>
<dbReference type="SUPFAM" id="SSF55961">
    <property type="entry name" value="Bet v1-like"/>
    <property type="match status" value="1"/>
</dbReference>
<sequence>MGTASDFTITFAVNSTPAEAFKAINQVNGWWSEEVKGKTDEAGSVWYYHFQDVHRCTIEVAELIPGKKVVWNVLDNHFKFTNDTNEWIGNTIVFDIAERDGKTEITFTQKGLTPAYECYEICEGAWTNYLADSLKKFIETGKGRPNAAGKPRTEYEEQVMAR</sequence>
<dbReference type="InterPro" id="IPR023393">
    <property type="entry name" value="START-like_dom_sf"/>
</dbReference>
<dbReference type="InterPro" id="IPR013538">
    <property type="entry name" value="ASHA1/2-like_C"/>
</dbReference>
<dbReference type="AlphaFoldDB" id="A0AAU8FJK4"/>
<protein>
    <submittedName>
        <fullName evidence="4">SRPBCC domain-containing protein</fullName>
    </submittedName>
</protein>
<reference evidence="4" key="1">
    <citation type="submission" date="2024-06" db="EMBL/GenBank/DDBJ databases">
        <title>Sequencing and assembly of the genome of Dyadobacter sp. strain 676, a symbiont of Cyamopsis tetragonoloba.</title>
        <authorList>
            <person name="Guro P."/>
            <person name="Sazanova A."/>
            <person name="Kuznetsova I."/>
            <person name="Belimov A."/>
            <person name="Safronova V."/>
        </authorList>
    </citation>
    <scope>NUCLEOTIDE SEQUENCE</scope>
    <source>
        <strain evidence="4">676</strain>
    </source>
</reference>
<evidence type="ECO:0000256" key="1">
    <source>
        <dbReference type="ARBA" id="ARBA00006817"/>
    </source>
</evidence>
<dbReference type="Pfam" id="PF08327">
    <property type="entry name" value="AHSA1"/>
    <property type="match status" value="1"/>
</dbReference>
<evidence type="ECO:0000259" key="3">
    <source>
        <dbReference type="Pfam" id="PF08327"/>
    </source>
</evidence>
<accession>A0AAU8FJK4</accession>